<evidence type="ECO:0000256" key="2">
    <source>
        <dbReference type="SAM" id="Phobius"/>
    </source>
</evidence>
<dbReference type="Gene3D" id="3.30.565.10">
    <property type="entry name" value="Histidine kinase-like ATPase, C-terminal domain"/>
    <property type="match status" value="1"/>
</dbReference>
<dbReference type="EMBL" id="ABIB01000024">
    <property type="protein sequence ID" value="EDP94213.1"/>
    <property type="molecule type" value="Genomic_DNA"/>
</dbReference>
<keyword evidence="6" id="KW-1185">Reference proteome</keyword>
<dbReference type="HOGENOM" id="CLU_000445_28_2_10"/>
<feature type="transmembrane region" description="Helical" evidence="2">
    <location>
        <begin position="711"/>
        <end position="729"/>
    </location>
</feature>
<keyword evidence="2" id="KW-1133">Transmembrane helix</keyword>
<protein>
    <submittedName>
        <fullName evidence="5">Possible sensor protein</fullName>
    </submittedName>
</protein>
<dbReference type="Proteomes" id="UP000002945">
    <property type="component" value="Unassembled WGS sequence"/>
</dbReference>
<keyword evidence="2" id="KW-0812">Transmembrane</keyword>
<dbReference type="AlphaFoldDB" id="A9EDR5"/>
<dbReference type="GO" id="GO:0000155">
    <property type="term" value="F:phosphorelay sensor kinase activity"/>
    <property type="evidence" value="ECO:0007669"/>
    <property type="project" value="InterPro"/>
</dbReference>
<dbReference type="Pfam" id="PF07495">
    <property type="entry name" value="Y_Y_Y"/>
    <property type="match status" value="1"/>
</dbReference>
<feature type="domain" description="Signal transduction histidine kinase internal region" evidence="3">
    <location>
        <begin position="757"/>
        <end position="836"/>
    </location>
</feature>
<dbReference type="PANTHER" id="PTHR34220:SF7">
    <property type="entry name" value="SENSOR HISTIDINE KINASE YPDA"/>
    <property type="match status" value="1"/>
</dbReference>
<reference evidence="5 6" key="1">
    <citation type="journal article" date="2011" name="J. Bacteriol.">
        <title>Genome sequence of the algicidal bacterium Kordia algicida OT-1.</title>
        <authorList>
            <person name="Lee H.S."/>
            <person name="Kang S.G."/>
            <person name="Kwon K.K."/>
            <person name="Lee J.H."/>
            <person name="Kim S.J."/>
        </authorList>
    </citation>
    <scope>NUCLEOTIDE SEQUENCE [LARGE SCALE GENOMIC DNA]</scope>
    <source>
        <strain evidence="5 6">OT-1</strain>
    </source>
</reference>
<sequence length="965" mass="112652">MRQVLFSIFFFLLSLVIWAQEPVSIHLTEANGLPDIEFYDSIEDTEGYIWLAGNKGLFRYDGKEFKVYSHSEKRGRSFFNLKLDEKGRLWFTNIAGQYFYIENDNVILFKDLQEILNGKLSDYLITENYLLIYSLRSTLWIDRKTKKIVHETENLGGTSIGFVQNNHYYFLNFKKELLSQDIETKEIEPAVKQQYPDRESLPGFTRFHKTSKGYVVLFQDKTGEKNSLFLYKNKQLIAIKLPEALLNNTIFTIQEYDDKLYFSTKKGVVVTQHIKNKIRVISSYLKNYFTTEVIKDFQQNLWITTLNNGIFIIPNESLQLINTDKKTNVIEKYTDSTFFTGNKNGTLSILSLDGDVKETFNFTDVSEIQTLNYNPNTDILYYNSDEKNIRYHVGQKKIISFDNFNAAKSISHIKNDFYLKSFAHGTFYGNGKEAIKISDKRSYESIYSKKYKKAYVATTNGLLLYDSIFNFEKSISFNNKPIYTFDIEEASNGSIWVATYDNGVLNIKDDKVVEVLSLKNGLASKAINKIKTDGEHLWIVTDNGFQHYNTTTKTFKTINKRDGLLSYNINSIETFGNDVLFSSNIGLFRFDKRTVFKDWETPEVYITATILEEKEVPLKSTYTLKQQESEIEIRFNSKGFQSDTFVAYEYQLKGFNDSWNSVDKGQQHVKFNTLPAGKFTFNLRARNLRDQNYSAVKSLQLNVTLPFYKQAWFLICIMLAILAIVILYFRRKIRIREKQKNKELQQLEIDKQLVNLRLENLRSQMNPHFIFNALNSIQEYIVLNQQNLASTYLVKFSRLIRTYLEQSQEKEITLDQELKALHLYLELEKVRFEEELTYEILVDKNLALETIKIPSLFIQPYIENAIKHGLHHKISNRKLEVSFQKQNEQLICNITDNGIGREAAQKLKNSQINYYKSFATRANTERVELINKDRLQKIEVIISDLTDEKQQPTGTCVSIRIPLKK</sequence>
<gene>
    <name evidence="5" type="ORF">KAOT1_00945</name>
</gene>
<dbReference type="InterPro" id="IPR036890">
    <property type="entry name" value="HATPase_C_sf"/>
</dbReference>
<dbReference type="Gene3D" id="2.130.10.10">
    <property type="entry name" value="YVTN repeat-like/Quinoprotein amine dehydrogenase"/>
    <property type="match status" value="2"/>
</dbReference>
<dbReference type="eggNOG" id="COG2972">
    <property type="taxonomic scope" value="Bacteria"/>
</dbReference>
<keyword evidence="1" id="KW-0175">Coiled coil</keyword>
<organism evidence="5 6">
    <name type="scientific">Kordia algicida OT-1</name>
    <dbReference type="NCBI Taxonomy" id="391587"/>
    <lineage>
        <taxon>Bacteria</taxon>
        <taxon>Pseudomonadati</taxon>
        <taxon>Bacteroidota</taxon>
        <taxon>Flavobacteriia</taxon>
        <taxon>Flavobacteriales</taxon>
        <taxon>Flavobacteriaceae</taxon>
        <taxon>Kordia</taxon>
    </lineage>
</organism>
<evidence type="ECO:0000313" key="5">
    <source>
        <dbReference type="EMBL" id="EDP94213.1"/>
    </source>
</evidence>
<dbReference type="InterPro" id="IPR050640">
    <property type="entry name" value="Bact_2-comp_sensor_kinase"/>
</dbReference>
<dbReference type="RefSeq" id="WP_007092765.1">
    <property type="nucleotide sequence ID" value="NZ_DS544873.1"/>
</dbReference>
<dbReference type="InterPro" id="IPR011047">
    <property type="entry name" value="Quinoprotein_ADH-like_sf"/>
</dbReference>
<name>A9EDR5_9FLAO</name>
<evidence type="ECO:0000259" key="3">
    <source>
        <dbReference type="Pfam" id="PF06580"/>
    </source>
</evidence>
<evidence type="ECO:0000259" key="4">
    <source>
        <dbReference type="Pfam" id="PF07495"/>
    </source>
</evidence>
<dbReference type="InterPro" id="IPR010559">
    <property type="entry name" value="Sig_transdc_His_kin_internal"/>
</dbReference>
<evidence type="ECO:0000313" key="6">
    <source>
        <dbReference type="Proteomes" id="UP000002945"/>
    </source>
</evidence>
<dbReference type="Pfam" id="PF06580">
    <property type="entry name" value="His_kinase"/>
    <property type="match status" value="1"/>
</dbReference>
<dbReference type="SUPFAM" id="SSF50998">
    <property type="entry name" value="Quinoprotein alcohol dehydrogenase-like"/>
    <property type="match status" value="1"/>
</dbReference>
<dbReference type="InterPro" id="IPR015943">
    <property type="entry name" value="WD40/YVTN_repeat-like_dom_sf"/>
</dbReference>
<evidence type="ECO:0000256" key="1">
    <source>
        <dbReference type="SAM" id="Coils"/>
    </source>
</evidence>
<accession>A9EDR5</accession>
<keyword evidence="2" id="KW-0472">Membrane</keyword>
<dbReference type="Gene3D" id="2.60.40.10">
    <property type="entry name" value="Immunoglobulins"/>
    <property type="match status" value="1"/>
</dbReference>
<dbReference type="STRING" id="391587.KAOT1_00945"/>
<feature type="domain" description="Two component regulator three Y" evidence="4">
    <location>
        <begin position="647"/>
        <end position="703"/>
    </location>
</feature>
<dbReference type="OrthoDB" id="1522078at2"/>
<dbReference type="GO" id="GO:0016020">
    <property type="term" value="C:membrane"/>
    <property type="evidence" value="ECO:0007669"/>
    <property type="project" value="InterPro"/>
</dbReference>
<dbReference type="InterPro" id="IPR013783">
    <property type="entry name" value="Ig-like_fold"/>
</dbReference>
<comment type="caution">
    <text evidence="5">The sequence shown here is derived from an EMBL/GenBank/DDBJ whole genome shotgun (WGS) entry which is preliminary data.</text>
</comment>
<dbReference type="eggNOG" id="COG3292">
    <property type="taxonomic scope" value="Bacteria"/>
</dbReference>
<proteinExistence type="predicted"/>
<feature type="coiled-coil region" evidence="1">
    <location>
        <begin position="730"/>
        <end position="764"/>
    </location>
</feature>
<dbReference type="SUPFAM" id="SSF55874">
    <property type="entry name" value="ATPase domain of HSP90 chaperone/DNA topoisomerase II/histidine kinase"/>
    <property type="match status" value="1"/>
</dbReference>
<dbReference type="PANTHER" id="PTHR34220">
    <property type="entry name" value="SENSOR HISTIDINE KINASE YPDA"/>
    <property type="match status" value="1"/>
</dbReference>
<dbReference type="InterPro" id="IPR011123">
    <property type="entry name" value="Y_Y_Y"/>
</dbReference>